<dbReference type="KEGG" id="strg:SRT_00280"/>
<proteinExistence type="predicted"/>
<reference evidence="1 2" key="1">
    <citation type="journal article" date="2016" name="Microbiol. Immunol.">
        <title>Complete genome sequence of Streptococcus troglodytae TKU31 isolated from the oral cavity of a chimpanzee (Pan troglodytes).</title>
        <authorList>
            <person name="Okamoto M."/>
            <person name="Naito M."/>
            <person name="Miyanohara M."/>
            <person name="Imai S."/>
            <person name="Nomura Y."/>
            <person name="Saito W."/>
            <person name="Momoi Y."/>
            <person name="Takada K."/>
            <person name="Miyabe-Nishiwaki T."/>
            <person name="Tomonaga M."/>
            <person name="Hanada N."/>
        </authorList>
    </citation>
    <scope>NUCLEOTIDE SEQUENCE [LARGE SCALE GENOMIC DNA]</scope>
    <source>
        <strain evidence="2">TKU 31</strain>
    </source>
</reference>
<gene>
    <name evidence="1" type="ORF">SRT_00280</name>
</gene>
<protein>
    <submittedName>
        <fullName evidence="1">Uncharacterized protein</fullName>
    </submittedName>
</protein>
<sequence length="49" mass="5096">MNMTTLENYEKIDSEELAEIIGGITAYQAGYAAGRAIAVAATVATFAAL</sequence>
<keyword evidence="2" id="KW-1185">Reference proteome</keyword>
<evidence type="ECO:0000313" key="2">
    <source>
        <dbReference type="Proteomes" id="UP000217758"/>
    </source>
</evidence>
<dbReference type="Proteomes" id="UP000217758">
    <property type="component" value="Chromosome"/>
</dbReference>
<name>A0A1L7LGN4_9STRE</name>
<dbReference type="RefSeq" id="WP_154662698.1">
    <property type="nucleotide sequence ID" value="NZ_AP014612.1"/>
</dbReference>
<dbReference type="EMBL" id="AP014612">
    <property type="protein sequence ID" value="BAQ23289.1"/>
    <property type="molecule type" value="Genomic_DNA"/>
</dbReference>
<dbReference type="AlphaFoldDB" id="A0A1L7LGN4"/>
<organism evidence="1 2">
    <name type="scientific">Streptococcus troglodytae</name>
    <dbReference type="NCBI Taxonomy" id="1111760"/>
    <lineage>
        <taxon>Bacteria</taxon>
        <taxon>Bacillati</taxon>
        <taxon>Bacillota</taxon>
        <taxon>Bacilli</taxon>
        <taxon>Lactobacillales</taxon>
        <taxon>Streptococcaceae</taxon>
        <taxon>Streptococcus</taxon>
    </lineage>
</organism>
<accession>A0A1L7LGN4</accession>
<evidence type="ECO:0000313" key="1">
    <source>
        <dbReference type="EMBL" id="BAQ23289.1"/>
    </source>
</evidence>